<dbReference type="STRING" id="196109.A0A136IR58"/>
<dbReference type="AlphaFoldDB" id="A0A136IR58"/>
<evidence type="ECO:0000259" key="2">
    <source>
        <dbReference type="Pfam" id="PF26640"/>
    </source>
</evidence>
<dbReference type="OrthoDB" id="194358at2759"/>
<dbReference type="PANTHER" id="PTHR10622:SF10">
    <property type="entry name" value="HET DOMAIN-CONTAINING PROTEIN"/>
    <property type="match status" value="1"/>
</dbReference>
<evidence type="ECO:0000313" key="3">
    <source>
        <dbReference type="EMBL" id="KXJ87413.1"/>
    </source>
</evidence>
<dbReference type="InParanoid" id="A0A136IR58"/>
<protein>
    <submittedName>
        <fullName evidence="3">Heterokaryon incompatibility protein-domain-containing protein</fullName>
    </submittedName>
</protein>
<sequence length="600" mass="66943">MRLINLDTLHLDDFISSDDVPPYAILSHTWEAREEVSYAEWLAAESDPGLRDRLRAKKGHAKILGAADKARALGYGHLWVDTNCIDKTSSAELSEAINSMFAWYKRSKVCLVHLADVADVAAQPGNFSSGPDPDSGPGPDLEQSRWFRRGWTLQELLAPRRLIFYSASWQQVGTISTLEKRLSAICGIAGAYIRKDVPLWSAGVAEKLSWLAGRTTTREEDMAYCMLGIFRINMPLLYGEGSRAFVRLQEEIIRRTNDHTIFAWHANDHASSVSRHEVPSILARSPRQFARNEACPVDFSTTQGHNPAFAWTNAGLNIEVPIIHCYRSHYIVLDANLASNLRHHDQRLCLPIDGNLNKGIVGRATVAAEPIIMPVSWAPGYRSLFFPPSPEKWISSPRRRDLASSTAFLITFNKACKGTYPILVSVDTASIAKSNDINLALTSHFDPYSSLLELSSSQDHFHDSDSTPTDETPATSRFRSPLYEAMLLLTVAHHKFLVWVCLHEVLSDEGEDDSENARHSEDATRRATAHYVFPPVAAATPTSGMREAWLREKRAFLSARRRKARLNQKGVVITRGPATSVEGVRTLVPLHFQLSADCYS</sequence>
<dbReference type="EMBL" id="KQ964262">
    <property type="protein sequence ID" value="KXJ87413.1"/>
    <property type="molecule type" value="Genomic_DNA"/>
</dbReference>
<proteinExistence type="predicted"/>
<dbReference type="Pfam" id="PF06985">
    <property type="entry name" value="HET"/>
    <property type="match status" value="1"/>
</dbReference>
<gene>
    <name evidence="3" type="ORF">Micbo1qcDRAFT_21961</name>
</gene>
<dbReference type="PANTHER" id="PTHR10622">
    <property type="entry name" value="HET DOMAIN-CONTAINING PROTEIN"/>
    <property type="match status" value="1"/>
</dbReference>
<dbReference type="Pfam" id="PF26640">
    <property type="entry name" value="DUF8212"/>
    <property type="match status" value="1"/>
</dbReference>
<organism evidence="3 4">
    <name type="scientific">Microdochium bolleyi</name>
    <dbReference type="NCBI Taxonomy" id="196109"/>
    <lineage>
        <taxon>Eukaryota</taxon>
        <taxon>Fungi</taxon>
        <taxon>Dikarya</taxon>
        <taxon>Ascomycota</taxon>
        <taxon>Pezizomycotina</taxon>
        <taxon>Sordariomycetes</taxon>
        <taxon>Xylariomycetidae</taxon>
        <taxon>Xylariales</taxon>
        <taxon>Microdochiaceae</taxon>
        <taxon>Microdochium</taxon>
    </lineage>
</organism>
<dbReference type="InterPro" id="IPR010730">
    <property type="entry name" value="HET"/>
</dbReference>
<dbReference type="InterPro" id="IPR058525">
    <property type="entry name" value="DUF8212"/>
</dbReference>
<evidence type="ECO:0000313" key="4">
    <source>
        <dbReference type="Proteomes" id="UP000070501"/>
    </source>
</evidence>
<accession>A0A136IR58</accession>
<name>A0A136IR58_9PEZI</name>
<dbReference type="Proteomes" id="UP000070501">
    <property type="component" value="Unassembled WGS sequence"/>
</dbReference>
<feature type="domain" description="Heterokaryon incompatibility" evidence="1">
    <location>
        <begin position="23"/>
        <end position="155"/>
    </location>
</feature>
<reference evidence="4" key="1">
    <citation type="submission" date="2016-02" db="EMBL/GenBank/DDBJ databases">
        <title>Draft genome sequence of Microdochium bolleyi, a fungal endophyte of beachgrass.</title>
        <authorList>
            <consortium name="DOE Joint Genome Institute"/>
            <person name="David A.S."/>
            <person name="May G."/>
            <person name="Haridas S."/>
            <person name="Lim J."/>
            <person name="Wang M."/>
            <person name="Labutti K."/>
            <person name="Lipzen A."/>
            <person name="Barry K."/>
            <person name="Grigoriev I.V."/>
        </authorList>
    </citation>
    <scope>NUCLEOTIDE SEQUENCE [LARGE SCALE GENOMIC DNA]</scope>
    <source>
        <strain evidence="4">J235TASD1</strain>
    </source>
</reference>
<evidence type="ECO:0000259" key="1">
    <source>
        <dbReference type="Pfam" id="PF06985"/>
    </source>
</evidence>
<keyword evidence="4" id="KW-1185">Reference proteome</keyword>
<feature type="domain" description="DUF8212" evidence="2">
    <location>
        <begin position="243"/>
        <end position="278"/>
    </location>
</feature>